<protein>
    <submittedName>
        <fullName evidence="2">Uncharacterized protein</fullName>
    </submittedName>
</protein>
<organism evidence="2 3">
    <name type="scientific">Stylosanthes scabra</name>
    <dbReference type="NCBI Taxonomy" id="79078"/>
    <lineage>
        <taxon>Eukaryota</taxon>
        <taxon>Viridiplantae</taxon>
        <taxon>Streptophyta</taxon>
        <taxon>Embryophyta</taxon>
        <taxon>Tracheophyta</taxon>
        <taxon>Spermatophyta</taxon>
        <taxon>Magnoliopsida</taxon>
        <taxon>eudicotyledons</taxon>
        <taxon>Gunneridae</taxon>
        <taxon>Pentapetalae</taxon>
        <taxon>rosids</taxon>
        <taxon>fabids</taxon>
        <taxon>Fabales</taxon>
        <taxon>Fabaceae</taxon>
        <taxon>Papilionoideae</taxon>
        <taxon>50 kb inversion clade</taxon>
        <taxon>dalbergioids sensu lato</taxon>
        <taxon>Dalbergieae</taxon>
        <taxon>Pterocarpus clade</taxon>
        <taxon>Stylosanthes</taxon>
    </lineage>
</organism>
<reference evidence="2 3" key="1">
    <citation type="journal article" date="2023" name="Plants (Basel)">
        <title>Bridging the Gap: Combining Genomics and Transcriptomics Approaches to Understand Stylosanthes scabra, an Orphan Legume from the Brazilian Caatinga.</title>
        <authorList>
            <person name="Ferreira-Neto J.R.C."/>
            <person name="da Silva M.D."/>
            <person name="Binneck E."/>
            <person name="de Melo N.F."/>
            <person name="da Silva R.H."/>
            <person name="de Melo A.L.T.M."/>
            <person name="Pandolfi V."/>
            <person name="Bustamante F.O."/>
            <person name="Brasileiro-Vidal A.C."/>
            <person name="Benko-Iseppon A.M."/>
        </authorList>
    </citation>
    <scope>NUCLEOTIDE SEQUENCE [LARGE SCALE GENOMIC DNA]</scope>
    <source>
        <tissue evidence="2">Leaves</tissue>
    </source>
</reference>
<evidence type="ECO:0000313" key="2">
    <source>
        <dbReference type="EMBL" id="MED6115511.1"/>
    </source>
</evidence>
<comment type="caution">
    <text evidence="2">The sequence shown here is derived from an EMBL/GenBank/DDBJ whole genome shotgun (WGS) entry which is preliminary data.</text>
</comment>
<keyword evidence="3" id="KW-1185">Reference proteome</keyword>
<gene>
    <name evidence="2" type="ORF">PIB30_091318</name>
</gene>
<dbReference type="Proteomes" id="UP001341840">
    <property type="component" value="Unassembled WGS sequence"/>
</dbReference>
<sequence>TLSEPYKNRVYVASGFFTSSLRRSGYGGSSASTTSTHTGPTAPKSLKDSLAEKDAWAEEHLRCTEEMQRQTAAFYNHLRLGSSTIVGWFRFFDYAIIATSSR</sequence>
<feature type="compositionally biased region" description="Low complexity" evidence="1">
    <location>
        <begin position="23"/>
        <end position="41"/>
    </location>
</feature>
<accession>A0ABU6QV42</accession>
<proteinExistence type="predicted"/>
<dbReference type="EMBL" id="JASCZI010001816">
    <property type="protein sequence ID" value="MED6115511.1"/>
    <property type="molecule type" value="Genomic_DNA"/>
</dbReference>
<feature type="region of interest" description="Disordered" evidence="1">
    <location>
        <begin position="23"/>
        <end position="50"/>
    </location>
</feature>
<feature type="non-terminal residue" evidence="2">
    <location>
        <position position="1"/>
    </location>
</feature>
<evidence type="ECO:0000256" key="1">
    <source>
        <dbReference type="SAM" id="MobiDB-lite"/>
    </source>
</evidence>
<name>A0ABU6QV42_9FABA</name>
<evidence type="ECO:0000313" key="3">
    <source>
        <dbReference type="Proteomes" id="UP001341840"/>
    </source>
</evidence>